<reference evidence="2 3" key="1">
    <citation type="submission" date="2016-11" db="EMBL/GenBank/DDBJ databases">
        <authorList>
            <person name="Jaros S."/>
            <person name="Januszkiewicz K."/>
            <person name="Wedrychowicz H."/>
        </authorList>
    </citation>
    <scope>NUCLEOTIDE SEQUENCE [LARGE SCALE GENOMIC DNA]</scope>
    <source>
        <strain evidence="2 3">DSM 17459</strain>
    </source>
</reference>
<dbReference type="PANTHER" id="PTHR30383:SF29">
    <property type="entry name" value="SGNH HYDROLASE-TYPE ESTERASE DOMAIN-CONTAINING PROTEIN"/>
    <property type="match status" value="1"/>
</dbReference>
<dbReference type="InterPro" id="IPR013830">
    <property type="entry name" value="SGNH_hydro"/>
</dbReference>
<dbReference type="Gene3D" id="3.40.50.1110">
    <property type="entry name" value="SGNH hydrolase"/>
    <property type="match status" value="1"/>
</dbReference>
<sequence>MEKTILCYGDSNTWGYIPGSGKLRYDRKIRWPGRLQELLGEEFYVIEEGLNSRTVVWEDPVTGYRSGLEYLIPCLQTHRPLDLLIIMLGTNDTQERFQLNGYNIARSMRRMLDAVLISRSGREEQVPKILLVAPPHILDNLPETDLGENMGRGCEWRSREIAPFYEELCREYGCEYLDAQEVCQASTVDAVHLDAEGHRKLAEALKKKVKELLV</sequence>
<name>A0A1M4VC83_9CLOT</name>
<dbReference type="CDD" id="cd01839">
    <property type="entry name" value="SGNH_arylesterase_like"/>
    <property type="match status" value="1"/>
</dbReference>
<feature type="domain" description="SGNH hydrolase-type esterase" evidence="1">
    <location>
        <begin position="7"/>
        <end position="199"/>
    </location>
</feature>
<organism evidence="2 3">
    <name type="scientific">Lactonifactor longoviformis DSM 17459</name>
    <dbReference type="NCBI Taxonomy" id="1122155"/>
    <lineage>
        <taxon>Bacteria</taxon>
        <taxon>Bacillati</taxon>
        <taxon>Bacillota</taxon>
        <taxon>Clostridia</taxon>
        <taxon>Eubacteriales</taxon>
        <taxon>Clostridiaceae</taxon>
        <taxon>Lactonifactor</taxon>
    </lineage>
</organism>
<dbReference type="AlphaFoldDB" id="A0A1M4VC83"/>
<accession>A0A1M4VC83</accession>
<evidence type="ECO:0000259" key="1">
    <source>
        <dbReference type="Pfam" id="PF13472"/>
    </source>
</evidence>
<dbReference type="RefSeq" id="WP_072849806.1">
    <property type="nucleotide sequence ID" value="NZ_FQVI01000004.1"/>
</dbReference>
<dbReference type="InterPro" id="IPR051532">
    <property type="entry name" value="Ester_Hydrolysis_Enzymes"/>
</dbReference>
<evidence type="ECO:0000313" key="2">
    <source>
        <dbReference type="EMBL" id="SHE66537.1"/>
    </source>
</evidence>
<dbReference type="STRING" id="1122155.SAMN02745158_01153"/>
<dbReference type="PANTHER" id="PTHR30383">
    <property type="entry name" value="THIOESTERASE 1/PROTEASE 1/LYSOPHOSPHOLIPASE L1"/>
    <property type="match status" value="1"/>
</dbReference>
<keyword evidence="3" id="KW-1185">Reference proteome</keyword>
<protein>
    <submittedName>
        <fullName evidence="2">Lysophospholipase L1</fullName>
    </submittedName>
</protein>
<proteinExistence type="predicted"/>
<dbReference type="OrthoDB" id="164654at2"/>
<evidence type="ECO:0000313" key="3">
    <source>
        <dbReference type="Proteomes" id="UP000184245"/>
    </source>
</evidence>
<gene>
    <name evidence="2" type="ORF">SAMN02745158_01153</name>
</gene>
<dbReference type="SUPFAM" id="SSF52266">
    <property type="entry name" value="SGNH hydrolase"/>
    <property type="match status" value="1"/>
</dbReference>
<dbReference type="EMBL" id="FQVI01000004">
    <property type="protein sequence ID" value="SHE66537.1"/>
    <property type="molecule type" value="Genomic_DNA"/>
</dbReference>
<dbReference type="Pfam" id="PF13472">
    <property type="entry name" value="Lipase_GDSL_2"/>
    <property type="match status" value="1"/>
</dbReference>
<dbReference type="Proteomes" id="UP000184245">
    <property type="component" value="Unassembled WGS sequence"/>
</dbReference>
<dbReference type="InterPro" id="IPR036514">
    <property type="entry name" value="SGNH_hydro_sf"/>
</dbReference>